<sequence length="120" mass="12512">MANPTLDALHAIDAADHAGAWAVVREAELVVPAVVENPRDPGSGRFLVLPHKDMQLVVAFTATSRIGGFATRTRRHLKLTGAELAAGIPAGHAIVLDPGHDDGRVFLPEVIAADAAPADD</sequence>
<dbReference type="AlphaFoldDB" id="A0A1H1RY19"/>
<dbReference type="Pfam" id="PF07179">
    <property type="entry name" value="SseB"/>
    <property type="match status" value="1"/>
</dbReference>
<accession>A0A1H1RY19</accession>
<dbReference type="EMBL" id="LT629734">
    <property type="protein sequence ID" value="SDS40585.1"/>
    <property type="molecule type" value="Genomic_DNA"/>
</dbReference>
<proteinExistence type="predicted"/>
<protein>
    <submittedName>
        <fullName evidence="2">SseB protein N-terminal domain-containing protein</fullName>
    </submittedName>
</protein>
<evidence type="ECO:0000313" key="3">
    <source>
        <dbReference type="Proteomes" id="UP000199649"/>
    </source>
</evidence>
<keyword evidence="3" id="KW-1185">Reference proteome</keyword>
<dbReference type="OrthoDB" id="5113969at2"/>
<gene>
    <name evidence="2" type="ORF">SAMN04489719_2247</name>
</gene>
<dbReference type="InterPro" id="IPR009839">
    <property type="entry name" value="SseB_N"/>
</dbReference>
<evidence type="ECO:0000259" key="1">
    <source>
        <dbReference type="Pfam" id="PF07179"/>
    </source>
</evidence>
<reference evidence="3" key="1">
    <citation type="submission" date="2016-10" db="EMBL/GenBank/DDBJ databases">
        <authorList>
            <person name="Varghese N."/>
            <person name="Submissions S."/>
        </authorList>
    </citation>
    <scope>NUCLEOTIDE SEQUENCE [LARGE SCALE GENOMIC DNA]</scope>
    <source>
        <strain evidence="3">DSM 22965</strain>
    </source>
</reference>
<name>A0A1H1RY19_9MICO</name>
<dbReference type="Proteomes" id="UP000199649">
    <property type="component" value="Chromosome I"/>
</dbReference>
<feature type="domain" description="SseB protein N-terminal" evidence="1">
    <location>
        <begin position="8"/>
        <end position="113"/>
    </location>
</feature>
<evidence type="ECO:0000313" key="2">
    <source>
        <dbReference type="EMBL" id="SDS40585.1"/>
    </source>
</evidence>
<organism evidence="2 3">
    <name type="scientific">Agrococcus carbonis</name>
    <dbReference type="NCBI Taxonomy" id="684552"/>
    <lineage>
        <taxon>Bacteria</taxon>
        <taxon>Bacillati</taxon>
        <taxon>Actinomycetota</taxon>
        <taxon>Actinomycetes</taxon>
        <taxon>Micrococcales</taxon>
        <taxon>Microbacteriaceae</taxon>
        <taxon>Agrococcus</taxon>
    </lineage>
</organism>
<dbReference type="RefSeq" id="WP_092667086.1">
    <property type="nucleotide sequence ID" value="NZ_LT629734.1"/>
</dbReference>